<evidence type="ECO:0000313" key="1">
    <source>
        <dbReference type="EMBL" id="KAI9908043.1"/>
    </source>
</evidence>
<comment type="caution">
    <text evidence="1">The sequence shown here is derived from an EMBL/GenBank/DDBJ whole genome shotgun (WGS) entry which is preliminary data.</text>
</comment>
<reference evidence="1 2" key="1">
    <citation type="journal article" date="2022" name="bioRxiv">
        <title>The genome of the oomycete Peronosclerospora sorghi, a cosmopolitan pathogen of maize and sorghum, is inflated with dispersed pseudogenes.</title>
        <authorList>
            <person name="Fletcher K."/>
            <person name="Martin F."/>
            <person name="Isakeit T."/>
            <person name="Cavanaugh K."/>
            <person name="Magill C."/>
            <person name="Michelmore R."/>
        </authorList>
    </citation>
    <scope>NUCLEOTIDE SEQUENCE [LARGE SCALE GENOMIC DNA]</scope>
    <source>
        <strain evidence="1">P6</strain>
    </source>
</reference>
<dbReference type="EMBL" id="CM047587">
    <property type="protein sequence ID" value="KAI9908043.1"/>
    <property type="molecule type" value="Genomic_DNA"/>
</dbReference>
<name>A0ACC0VQN9_9STRA</name>
<organism evidence="1 2">
    <name type="scientific">Peronosclerospora sorghi</name>
    <dbReference type="NCBI Taxonomy" id="230839"/>
    <lineage>
        <taxon>Eukaryota</taxon>
        <taxon>Sar</taxon>
        <taxon>Stramenopiles</taxon>
        <taxon>Oomycota</taxon>
        <taxon>Peronosporomycetes</taxon>
        <taxon>Peronosporales</taxon>
        <taxon>Peronosporaceae</taxon>
        <taxon>Peronosclerospora</taxon>
    </lineage>
</organism>
<sequence length="71" mass="8442">MDMDLRRKERESDAEFRRRELEFKNKEMDLRLEEAAKRRLLTRLQLGKLEEASSSPQYPPESHLSSSGAKY</sequence>
<gene>
    <name evidence="1" type="ORF">PsorP6_016274</name>
</gene>
<keyword evidence="2" id="KW-1185">Reference proteome</keyword>
<proteinExistence type="predicted"/>
<dbReference type="Proteomes" id="UP001163321">
    <property type="component" value="Chromosome 8"/>
</dbReference>
<evidence type="ECO:0000313" key="2">
    <source>
        <dbReference type="Proteomes" id="UP001163321"/>
    </source>
</evidence>
<accession>A0ACC0VQN9</accession>
<protein>
    <submittedName>
        <fullName evidence="1">Uncharacterized protein</fullName>
    </submittedName>
</protein>